<organism evidence="2 3">
    <name type="scientific">Streptomyces formicae</name>
    <dbReference type="NCBI Taxonomy" id="1616117"/>
    <lineage>
        <taxon>Bacteria</taxon>
        <taxon>Bacillati</taxon>
        <taxon>Actinomycetota</taxon>
        <taxon>Actinomycetes</taxon>
        <taxon>Kitasatosporales</taxon>
        <taxon>Streptomycetaceae</taxon>
        <taxon>Streptomyces</taxon>
    </lineage>
</organism>
<dbReference type="Proteomes" id="UP000828924">
    <property type="component" value="Chromosome"/>
</dbReference>
<evidence type="ECO:0000256" key="1">
    <source>
        <dbReference type="SAM" id="MobiDB-lite"/>
    </source>
</evidence>
<reference evidence="2 3" key="1">
    <citation type="submission" date="2021-03" db="EMBL/GenBank/DDBJ databases">
        <title>Complete genome of Streptomyces formicae strain 1H-GS9 (DSM 100524).</title>
        <authorList>
            <person name="Atanasov K.E."/>
            <person name="Altabella T."/>
            <person name="Ferrer A."/>
        </authorList>
    </citation>
    <scope>NUCLEOTIDE SEQUENCE [LARGE SCALE GENOMIC DNA]</scope>
    <source>
        <strain evidence="2 3">1H-GS9</strain>
    </source>
</reference>
<dbReference type="EMBL" id="CP071872">
    <property type="protein sequence ID" value="UNM13598.1"/>
    <property type="molecule type" value="Genomic_DNA"/>
</dbReference>
<dbReference type="RefSeq" id="WP_242332509.1">
    <property type="nucleotide sequence ID" value="NZ_CP071872.1"/>
</dbReference>
<protein>
    <submittedName>
        <fullName evidence="2">Uncharacterized protein</fullName>
    </submittedName>
</protein>
<evidence type="ECO:0000313" key="3">
    <source>
        <dbReference type="Proteomes" id="UP000828924"/>
    </source>
</evidence>
<proteinExistence type="predicted"/>
<feature type="region of interest" description="Disordered" evidence="1">
    <location>
        <begin position="1"/>
        <end position="30"/>
    </location>
</feature>
<name>A0ABY3WUY6_9ACTN</name>
<accession>A0ABY3WUY6</accession>
<sequence length="59" mass="6432">MIDAVADEEEALKGALRRARQPAESAARNHAAIDETWAECRSLRRDSTGSVELDAPAPR</sequence>
<evidence type="ECO:0000313" key="2">
    <source>
        <dbReference type="EMBL" id="UNM13598.1"/>
    </source>
</evidence>
<gene>
    <name evidence="2" type="ORF">J4032_20910</name>
</gene>
<feature type="compositionally biased region" description="Acidic residues" evidence="1">
    <location>
        <begin position="1"/>
        <end position="10"/>
    </location>
</feature>
<keyword evidence="3" id="KW-1185">Reference proteome</keyword>